<dbReference type="PANTHER" id="PTHR37417:SF2">
    <property type="entry name" value="67 KDA MYOSIN-CROSS-REACTIVE ANTIGEN FAMILY PROTEIN (AFU_ORTHOLOGUE AFUA_5G09970)"/>
    <property type="match status" value="1"/>
</dbReference>
<organism evidence="1 2">
    <name type="scientific">Pararobbsia silviterrae</name>
    <dbReference type="NCBI Taxonomy" id="1792498"/>
    <lineage>
        <taxon>Bacteria</taxon>
        <taxon>Pseudomonadati</taxon>
        <taxon>Pseudomonadota</taxon>
        <taxon>Betaproteobacteria</taxon>
        <taxon>Burkholderiales</taxon>
        <taxon>Burkholderiaceae</taxon>
        <taxon>Pararobbsia</taxon>
    </lineage>
</organism>
<dbReference type="OrthoDB" id="4540221at2"/>
<name>A0A494Y142_9BURK</name>
<evidence type="ECO:0000313" key="2">
    <source>
        <dbReference type="Proteomes" id="UP000270342"/>
    </source>
</evidence>
<evidence type="ECO:0000313" key="1">
    <source>
        <dbReference type="EMBL" id="RKP55959.1"/>
    </source>
</evidence>
<dbReference type="GO" id="GO:0050151">
    <property type="term" value="F:oleate hydratase activity"/>
    <property type="evidence" value="ECO:0007669"/>
    <property type="project" value="UniProtKB-EC"/>
</dbReference>
<comment type="caution">
    <text evidence="1">The sequence shown here is derived from an EMBL/GenBank/DDBJ whole genome shotgun (WGS) entry which is preliminary data.</text>
</comment>
<dbReference type="NCBIfam" id="NF010584">
    <property type="entry name" value="PRK13977.1"/>
    <property type="match status" value="1"/>
</dbReference>
<dbReference type="Pfam" id="PF06100">
    <property type="entry name" value="MCRA"/>
    <property type="match status" value="1"/>
</dbReference>
<dbReference type="GO" id="GO:0006631">
    <property type="term" value="P:fatty acid metabolic process"/>
    <property type="evidence" value="ECO:0007669"/>
    <property type="project" value="InterPro"/>
</dbReference>
<dbReference type="Proteomes" id="UP000270342">
    <property type="component" value="Unassembled WGS sequence"/>
</dbReference>
<gene>
    <name evidence="1" type="ORF">D7S86_12275</name>
</gene>
<dbReference type="Gene3D" id="3.50.50.60">
    <property type="entry name" value="FAD/NAD(P)-binding domain"/>
    <property type="match status" value="2"/>
</dbReference>
<dbReference type="SUPFAM" id="SSF51905">
    <property type="entry name" value="FAD/NAD(P)-binding domain"/>
    <property type="match status" value="1"/>
</dbReference>
<dbReference type="GO" id="GO:0071949">
    <property type="term" value="F:FAD binding"/>
    <property type="evidence" value="ECO:0007669"/>
    <property type="project" value="InterPro"/>
</dbReference>
<dbReference type="EC" id="4.2.1.53" evidence="1"/>
<dbReference type="InterPro" id="IPR036188">
    <property type="entry name" value="FAD/NAD-bd_sf"/>
</dbReference>
<dbReference type="EMBL" id="RBZU01000004">
    <property type="protein sequence ID" value="RKP55959.1"/>
    <property type="molecule type" value="Genomic_DNA"/>
</dbReference>
<protein>
    <submittedName>
        <fullName evidence="1">Oleate hydratase</fullName>
        <ecNumber evidence="1">4.2.1.53</ecNumber>
    </submittedName>
</protein>
<keyword evidence="1" id="KW-0456">Lyase</keyword>
<reference evidence="1 2" key="1">
    <citation type="submission" date="2018-10" db="EMBL/GenBank/DDBJ databases">
        <title>Robbsia sp. DHC34, isolated from soil.</title>
        <authorList>
            <person name="Gao Z.-H."/>
            <person name="Qiu L.-H."/>
        </authorList>
    </citation>
    <scope>NUCLEOTIDE SEQUENCE [LARGE SCALE GENOMIC DNA]</scope>
    <source>
        <strain evidence="1 2">DHC34</strain>
    </source>
</reference>
<dbReference type="RefSeq" id="WP_121086767.1">
    <property type="nucleotide sequence ID" value="NZ_RBZU01000004.1"/>
</dbReference>
<sequence length="547" mass="60855">MSDATSFEGPAASDRDAYARAHAHASEGHFYLVGGGIASLAAAAFLCRDADVQGHRITVIEALDIVGGSLDAEGSALRGYVMRGGRMFESKYVCTYDLFSSIPTLEGDRSVTREMFEWNGTLATASKSRLVREGHRIDAPEFELTEWQILTLERIALEPEALLGATRIDAHFDAAFFTTNFWLMWRTTFAFQPWHSAVEFRRYLLRFAHLVAGFNQLRGIMRTTYNQYDSMVRPLQKWLRDRGVHFEVNTRVVDLGFEDTEDGTRVKTIDYLRGTHPGRYVLGDHDCAIVTLGSMTEGTTQGAMDRPALYSGKASAGAWALWDTLANGRPEFGKPAVFANHVDESRWVSFTTTLHHPGLFDAIRDLTGNVPGEGGLMTFAQSSWTLSIVLPHQPHFMGQPEDVQVFWGYGLSVDAPGDFVRKPMRACTGREIMTELLGHLGMPSDGREILRDAICIPCHMPYVTAQFLPRQAGDRPDVTPDGYRNLALIGQFCELPDDVVFTVEYSVRSAQTAVYRLAGLDKTPPPVYQGLHSLRVAYDALSALHDR</sequence>
<dbReference type="PANTHER" id="PTHR37417">
    <property type="entry name" value="67 KDA MYOSIN-CROSS-REACTIVE ANTIGEN FAMILY PROTEIN (AFU_ORTHOLOGUE AFUA_5G09970)"/>
    <property type="match status" value="1"/>
</dbReference>
<keyword evidence="2" id="KW-1185">Reference proteome</keyword>
<dbReference type="Gene3D" id="3.30.9.80">
    <property type="match status" value="1"/>
</dbReference>
<accession>A0A494Y142</accession>
<dbReference type="AlphaFoldDB" id="A0A494Y142"/>
<dbReference type="InterPro" id="IPR010354">
    <property type="entry name" value="Oleate_hydratase"/>
</dbReference>
<proteinExistence type="predicted"/>